<evidence type="ECO:0000313" key="2">
    <source>
        <dbReference type="Proteomes" id="UP000182227"/>
    </source>
</evidence>
<gene>
    <name evidence="1" type="ORF">BN970_07174</name>
</gene>
<dbReference type="EMBL" id="CTEF01000018">
    <property type="protein sequence ID" value="CQD25371.1"/>
    <property type="molecule type" value="Genomic_DNA"/>
</dbReference>
<dbReference type="Proteomes" id="UP000182227">
    <property type="component" value="Unassembled WGS sequence"/>
</dbReference>
<reference evidence="1 2" key="1">
    <citation type="submission" date="2015-03" db="EMBL/GenBank/DDBJ databases">
        <authorList>
            <person name="Murphy D."/>
        </authorList>
    </citation>
    <scope>NUCLEOTIDE SEQUENCE [LARGE SCALE GENOMIC DNA]</scope>
    <source>
        <strain evidence="1 2">D16</strain>
    </source>
</reference>
<sequence length="107" mass="11991">MSDAQKLIADVQRQHRRTLSLDDGLSYCQGARAGQCNYLGGDLSDFEAHLAAEIDKALGGLTREQRDADDCDCGHEAHPSFCDDYCVRFDPDKAKSRWVSRWSEARP</sequence>
<dbReference type="AlphaFoldDB" id="A0A0U1DZB7"/>
<proteinExistence type="predicted"/>
<evidence type="ECO:0000313" key="1">
    <source>
        <dbReference type="EMBL" id="CQD25371.1"/>
    </source>
</evidence>
<protein>
    <submittedName>
        <fullName evidence="1">Uncharacterized protein</fullName>
    </submittedName>
</protein>
<accession>A0A0U1DZB7</accession>
<name>A0A0U1DZB7_9MYCO</name>
<organism evidence="1 2">
    <name type="scientific">Mycolicibacterium conceptionense</name>
    <dbReference type="NCBI Taxonomy" id="451644"/>
    <lineage>
        <taxon>Bacteria</taxon>
        <taxon>Bacillati</taxon>
        <taxon>Actinomycetota</taxon>
        <taxon>Actinomycetes</taxon>
        <taxon>Mycobacteriales</taxon>
        <taxon>Mycobacteriaceae</taxon>
        <taxon>Mycolicibacterium</taxon>
    </lineage>
</organism>